<dbReference type="Pfam" id="PF00410">
    <property type="entry name" value="Ribosomal_S8"/>
    <property type="match status" value="1"/>
</dbReference>
<dbReference type="Gene3D" id="3.30.1370.30">
    <property type="match status" value="1"/>
</dbReference>
<dbReference type="InterPro" id="IPR035987">
    <property type="entry name" value="Ribosomal_uS8_sf"/>
</dbReference>
<evidence type="ECO:0000313" key="6">
    <source>
        <dbReference type="EMBL" id="KKU89980.1"/>
    </source>
</evidence>
<dbReference type="GO" id="GO:0005840">
    <property type="term" value="C:ribosome"/>
    <property type="evidence" value="ECO:0007669"/>
    <property type="project" value="UniProtKB-KW"/>
</dbReference>
<gene>
    <name evidence="6" type="ORF">UY20_C0003G0019</name>
</gene>
<accession>A0A0G1X6F2</accession>
<evidence type="ECO:0000256" key="2">
    <source>
        <dbReference type="ARBA" id="ARBA00022980"/>
    </source>
</evidence>
<dbReference type="Gene3D" id="3.30.1490.10">
    <property type="match status" value="1"/>
</dbReference>
<dbReference type="GO" id="GO:0003735">
    <property type="term" value="F:structural constituent of ribosome"/>
    <property type="evidence" value="ECO:0007669"/>
    <property type="project" value="InterPro"/>
</dbReference>
<sequence length="120" mass="13261">MVKHDQVLIPFSKMKFKVAGVLLDAGYLVAVERKNKAAKKGKKTEHEYLLLTLKYKDGIGALQGVKMLSKPSRRTYIKASGIRPVKSGYGIAIISTPEGIVSSKDAWKKKLGGEILCEIW</sequence>
<keyword evidence="2 6" id="KW-0689">Ribosomal protein</keyword>
<dbReference type="EMBL" id="LCPC01000003">
    <property type="protein sequence ID" value="KKU89980.1"/>
    <property type="molecule type" value="Genomic_DNA"/>
</dbReference>
<dbReference type="SUPFAM" id="SSF56047">
    <property type="entry name" value="Ribosomal protein S8"/>
    <property type="match status" value="1"/>
</dbReference>
<dbReference type="InterPro" id="IPR000630">
    <property type="entry name" value="Ribosomal_uS8"/>
</dbReference>
<reference evidence="6 7" key="1">
    <citation type="journal article" date="2015" name="Nature">
        <title>rRNA introns, odd ribosomes, and small enigmatic genomes across a large radiation of phyla.</title>
        <authorList>
            <person name="Brown C.T."/>
            <person name="Hug L.A."/>
            <person name="Thomas B.C."/>
            <person name="Sharon I."/>
            <person name="Castelle C.J."/>
            <person name="Singh A."/>
            <person name="Wilkins M.J."/>
            <person name="Williams K.H."/>
            <person name="Banfield J.F."/>
        </authorList>
    </citation>
    <scope>NUCLEOTIDE SEQUENCE [LARGE SCALE GENOMIC DNA]</scope>
</reference>
<dbReference type="AlphaFoldDB" id="A0A0G1X6F2"/>
<name>A0A0G1X6F2_9BACT</name>
<evidence type="ECO:0000256" key="5">
    <source>
        <dbReference type="ARBA" id="ARBA00035525"/>
    </source>
</evidence>
<dbReference type="GO" id="GO:1990904">
    <property type="term" value="C:ribonucleoprotein complex"/>
    <property type="evidence" value="ECO:0007669"/>
    <property type="project" value="UniProtKB-KW"/>
</dbReference>
<comment type="similarity">
    <text evidence="1">Belongs to the universal ribosomal protein uS8 family.</text>
</comment>
<comment type="caution">
    <text evidence="6">The sequence shown here is derived from an EMBL/GenBank/DDBJ whole genome shotgun (WGS) entry which is preliminary data.</text>
</comment>
<evidence type="ECO:0000256" key="3">
    <source>
        <dbReference type="ARBA" id="ARBA00023274"/>
    </source>
</evidence>
<proteinExistence type="inferred from homology"/>
<dbReference type="FunFam" id="3.30.1490.10:FF:000001">
    <property type="entry name" value="30S ribosomal protein S8"/>
    <property type="match status" value="1"/>
</dbReference>
<evidence type="ECO:0000256" key="1">
    <source>
        <dbReference type="ARBA" id="ARBA00006471"/>
    </source>
</evidence>
<dbReference type="Proteomes" id="UP000034403">
    <property type="component" value="Unassembled WGS sequence"/>
</dbReference>
<evidence type="ECO:0000256" key="4">
    <source>
        <dbReference type="ARBA" id="ARBA00035258"/>
    </source>
</evidence>
<organism evidence="6 7">
    <name type="scientific">Candidatus Yanofskybacteria bacterium GW2011_GWA1_48_10</name>
    <dbReference type="NCBI Taxonomy" id="1619022"/>
    <lineage>
        <taxon>Bacteria</taxon>
        <taxon>Candidatus Yanofskyibacteriota</taxon>
    </lineage>
</organism>
<evidence type="ECO:0000313" key="7">
    <source>
        <dbReference type="Proteomes" id="UP000034403"/>
    </source>
</evidence>
<protein>
    <recommendedName>
        <fullName evidence="4">Small ribosomal subunit protein uS8</fullName>
    </recommendedName>
    <alternativeName>
        <fullName evidence="5">30S ribosomal protein S8</fullName>
    </alternativeName>
</protein>
<dbReference type="GO" id="GO:0005737">
    <property type="term" value="C:cytoplasm"/>
    <property type="evidence" value="ECO:0007669"/>
    <property type="project" value="UniProtKB-ARBA"/>
</dbReference>
<keyword evidence="3" id="KW-0687">Ribonucleoprotein</keyword>
<dbReference type="GO" id="GO:0006412">
    <property type="term" value="P:translation"/>
    <property type="evidence" value="ECO:0007669"/>
    <property type="project" value="InterPro"/>
</dbReference>